<evidence type="ECO:0000313" key="7">
    <source>
        <dbReference type="Proteomes" id="UP000614200"/>
    </source>
</evidence>
<accession>A0ABR9ZZG3</accession>
<dbReference type="EC" id="2.4.1.187" evidence="5"/>
<protein>
    <recommendedName>
        <fullName evidence="5">N-acetylglucosaminyldiphosphoundecaprenol N-acetyl-beta-D-mannosaminyltransferase</fullName>
        <ecNumber evidence="5">2.4.1.187</ecNumber>
    </recommendedName>
    <alternativeName>
        <fullName evidence="5">N-acetylmannosaminyltransferase</fullName>
    </alternativeName>
    <alternativeName>
        <fullName evidence="5">UDP-N-acetylmannosamine transferase</fullName>
    </alternativeName>
    <alternativeName>
        <fullName evidence="5">UDP-N-acetylmannosamine:N-acetylglucosaminyl pyrophosphorylundecaprenol N-acetylmannosaminyltransferase</fullName>
    </alternativeName>
</protein>
<keyword evidence="2 5" id="KW-0808">Transferase</keyword>
<evidence type="ECO:0000256" key="5">
    <source>
        <dbReference type="HAMAP-Rule" id="MF_02070"/>
    </source>
</evidence>
<dbReference type="HAMAP" id="MF_02070">
    <property type="entry name" value="TagA_TarA"/>
    <property type="match status" value="1"/>
</dbReference>
<dbReference type="PANTHER" id="PTHR34136:SF1">
    <property type="entry name" value="UDP-N-ACETYL-D-MANNOSAMINURONIC ACID TRANSFERASE"/>
    <property type="match status" value="1"/>
</dbReference>
<proteinExistence type="inferred from homology"/>
<dbReference type="EMBL" id="JADKNH010000015">
    <property type="protein sequence ID" value="MBF4695356.1"/>
    <property type="molecule type" value="Genomic_DNA"/>
</dbReference>
<organism evidence="6 7">
    <name type="scientific">Fusibacter ferrireducens</name>
    <dbReference type="NCBI Taxonomy" id="2785058"/>
    <lineage>
        <taxon>Bacteria</taxon>
        <taxon>Bacillati</taxon>
        <taxon>Bacillota</taxon>
        <taxon>Clostridia</taxon>
        <taxon>Eubacteriales</taxon>
        <taxon>Eubacteriales Family XII. Incertae Sedis</taxon>
        <taxon>Fusibacter</taxon>
    </lineage>
</organism>
<dbReference type="InterPro" id="IPR004629">
    <property type="entry name" value="WecG_TagA_CpsF"/>
</dbReference>
<evidence type="ECO:0000256" key="4">
    <source>
        <dbReference type="ARBA" id="ARBA00023316"/>
    </source>
</evidence>
<dbReference type="PANTHER" id="PTHR34136">
    <property type="match status" value="1"/>
</dbReference>
<keyword evidence="4 5" id="KW-0961">Cell wall biogenesis/degradation</keyword>
<dbReference type="CDD" id="cd06533">
    <property type="entry name" value="Glyco_transf_WecG_TagA"/>
    <property type="match status" value="1"/>
</dbReference>
<evidence type="ECO:0000256" key="3">
    <source>
        <dbReference type="ARBA" id="ARBA00022944"/>
    </source>
</evidence>
<comment type="similarity">
    <text evidence="5">Belongs to the glycosyltransferase 26 family. TagA/TarA subfamily.</text>
</comment>
<evidence type="ECO:0000256" key="2">
    <source>
        <dbReference type="ARBA" id="ARBA00022679"/>
    </source>
</evidence>
<name>A0ABR9ZZG3_9FIRM</name>
<comment type="caution">
    <text evidence="6">The sequence shown here is derived from an EMBL/GenBank/DDBJ whole genome shotgun (WGS) entry which is preliminary data.</text>
</comment>
<dbReference type="Proteomes" id="UP000614200">
    <property type="component" value="Unassembled WGS sequence"/>
</dbReference>
<comment type="catalytic activity">
    <reaction evidence="5">
        <text>UDP-N-acetyl-alpha-D-mannosamine + N-acetyl-alpha-D-glucosaminyl-di-trans,octa-cis-undecaprenyl diphosphate = N-acetyl-beta-D-mannosaminyl-(1-&gt;4)-N-acetyl-alpha-D-glucosaminyl di-trans,octa-cis-undecaprenyl diphosphate + UDP + H(+)</text>
        <dbReference type="Rhea" id="RHEA:16053"/>
        <dbReference type="ChEBI" id="CHEBI:15378"/>
        <dbReference type="ChEBI" id="CHEBI:58223"/>
        <dbReference type="ChEBI" id="CHEBI:62959"/>
        <dbReference type="ChEBI" id="CHEBI:68623"/>
        <dbReference type="ChEBI" id="CHEBI:132210"/>
        <dbReference type="EC" id="2.4.1.187"/>
    </reaction>
</comment>
<evidence type="ECO:0000256" key="1">
    <source>
        <dbReference type="ARBA" id="ARBA00022676"/>
    </source>
</evidence>
<sequence length="249" mass="28204">MEIFKGTNYVKIFGVKIDKVTMEDANKRLVSYMQGEDLKMVFTPNPEFIMKAQEDADFKAILCQGDLVVPDGIGIIKASKIHHLDLPERVPGIELMEKALEYCNRSKKSLFLFGGKPGVPEAAAKKILEKYPNLVIKGTQDGYFEEKDELRILDKINEAKPDILFVGLGAPKQEKWIYKHRKIINSKVAMGVGGAIDVWAGTSKRAPKIFIKLGMEWLYRLLKQPTRIGRMMILPQFMIKVIFSKTIDG</sequence>
<keyword evidence="1 5" id="KW-0328">Glycosyltransferase</keyword>
<gene>
    <name evidence="6" type="ORF">ISU02_19860</name>
</gene>
<dbReference type="InterPro" id="IPR034714">
    <property type="entry name" value="TagA_TarA"/>
</dbReference>
<keyword evidence="3 5" id="KW-0777">Teichoic acid biosynthesis</keyword>
<comment type="pathway">
    <text evidence="5">Cell wall biogenesis; teichoic acid biosynthesis.</text>
</comment>
<comment type="function">
    <text evidence="5">Catalyzes the conversion of GlcNAc-PP-undecaprenol into ManNAc-GlcNAc-PP-undecaprenol, the first committed lipid intermediate in the de novo synthesis of teichoic acid.</text>
</comment>
<dbReference type="RefSeq" id="WP_194703594.1">
    <property type="nucleotide sequence ID" value="NZ_JADKNH010000015.1"/>
</dbReference>
<keyword evidence="7" id="KW-1185">Reference proteome</keyword>
<reference evidence="6 7" key="1">
    <citation type="submission" date="2020-11" db="EMBL/GenBank/DDBJ databases">
        <title>Fusibacter basophilias sp. nov.</title>
        <authorList>
            <person name="Qiu D."/>
        </authorList>
    </citation>
    <scope>NUCLEOTIDE SEQUENCE [LARGE SCALE GENOMIC DNA]</scope>
    <source>
        <strain evidence="6 7">Q10-2</strain>
    </source>
</reference>
<dbReference type="Pfam" id="PF03808">
    <property type="entry name" value="Glyco_tran_WecG"/>
    <property type="match status" value="1"/>
</dbReference>
<dbReference type="NCBIfam" id="TIGR00696">
    <property type="entry name" value="wecG_tagA_cpsF"/>
    <property type="match status" value="1"/>
</dbReference>
<evidence type="ECO:0000313" key="6">
    <source>
        <dbReference type="EMBL" id="MBF4695356.1"/>
    </source>
</evidence>